<reference evidence="3 4" key="1">
    <citation type="journal article" date="2023" name="Commun. Biol.">
        <title>Reorganization of the ancestral sex-determining regions during the evolution of trioecy in Pleodorina starrii.</title>
        <authorList>
            <person name="Takahashi K."/>
            <person name="Suzuki S."/>
            <person name="Kawai-Toyooka H."/>
            <person name="Yamamoto K."/>
            <person name="Hamaji T."/>
            <person name="Ootsuki R."/>
            <person name="Yamaguchi H."/>
            <person name="Kawachi M."/>
            <person name="Higashiyama T."/>
            <person name="Nozaki H."/>
        </authorList>
    </citation>
    <scope>NUCLEOTIDE SEQUENCE [LARGE SCALE GENOMIC DNA]</scope>
    <source>
        <strain evidence="3 4">NIES-4479</strain>
    </source>
</reference>
<feature type="transmembrane region" description="Helical" evidence="2">
    <location>
        <begin position="35"/>
        <end position="56"/>
    </location>
</feature>
<feature type="region of interest" description="Disordered" evidence="1">
    <location>
        <begin position="264"/>
        <end position="283"/>
    </location>
</feature>
<protein>
    <submittedName>
        <fullName evidence="3">Uncharacterized protein</fullName>
    </submittedName>
</protein>
<sequence>MEDFAVYTSYYSHYHVRAAEAAAAVQSVPRKRHGVVCAFLAFGAACGMATVAVGFVAHNPAVIWSVVSVGLIGVIAGLVLAHRQATGGWVWGASPAHAPAPSQRGSSGQQAAAVAVGSGGSTAAAGGLAGGFQLPMYCADAFDVEMGFAHPLPSLSAAAIKTGSAAYVCGDADGHSGGSDGIGSSGSSDGDSASELKADGHAAAGPAAAAVAVAAAAAECGAVMCGFPLPGADGWIDTRPVLVLQPHPHLLHQSDEEVRTGRCGVGTGEASEAAAPNATPSCTSSNAAAEAAVARWPPADPQDRACDEAAPGHMQEESTPERSEAPSPLPLPLPSLPSPHPMEP</sequence>
<feature type="region of interest" description="Disordered" evidence="1">
    <location>
        <begin position="178"/>
        <end position="197"/>
    </location>
</feature>
<name>A0A9W6BXJ1_9CHLO</name>
<keyword evidence="2" id="KW-1133">Transmembrane helix</keyword>
<dbReference type="EMBL" id="BRXU01000031">
    <property type="protein sequence ID" value="GLC60053.1"/>
    <property type="molecule type" value="Genomic_DNA"/>
</dbReference>
<feature type="transmembrane region" description="Helical" evidence="2">
    <location>
        <begin position="62"/>
        <end position="81"/>
    </location>
</feature>
<feature type="region of interest" description="Disordered" evidence="1">
    <location>
        <begin position="292"/>
        <end position="344"/>
    </location>
</feature>
<keyword evidence="2" id="KW-0812">Transmembrane</keyword>
<keyword evidence="2" id="KW-0472">Membrane</keyword>
<feature type="compositionally biased region" description="Basic and acidic residues" evidence="1">
    <location>
        <begin position="314"/>
        <end position="324"/>
    </location>
</feature>
<gene>
    <name evidence="3" type="primary">PLEST005755</name>
    <name evidence="3" type="ORF">PLESTB_001568200</name>
</gene>
<proteinExistence type="predicted"/>
<keyword evidence="4" id="KW-1185">Reference proteome</keyword>
<evidence type="ECO:0000313" key="3">
    <source>
        <dbReference type="EMBL" id="GLC60053.1"/>
    </source>
</evidence>
<accession>A0A9W6BXJ1</accession>
<organism evidence="3 4">
    <name type="scientific">Pleodorina starrii</name>
    <dbReference type="NCBI Taxonomy" id="330485"/>
    <lineage>
        <taxon>Eukaryota</taxon>
        <taxon>Viridiplantae</taxon>
        <taxon>Chlorophyta</taxon>
        <taxon>core chlorophytes</taxon>
        <taxon>Chlorophyceae</taxon>
        <taxon>CS clade</taxon>
        <taxon>Chlamydomonadales</taxon>
        <taxon>Volvocaceae</taxon>
        <taxon>Pleodorina</taxon>
    </lineage>
</organism>
<evidence type="ECO:0000313" key="4">
    <source>
        <dbReference type="Proteomes" id="UP001165080"/>
    </source>
</evidence>
<feature type="compositionally biased region" description="Pro residues" evidence="1">
    <location>
        <begin position="327"/>
        <end position="344"/>
    </location>
</feature>
<dbReference type="AlphaFoldDB" id="A0A9W6BXJ1"/>
<dbReference type="Proteomes" id="UP001165080">
    <property type="component" value="Unassembled WGS sequence"/>
</dbReference>
<evidence type="ECO:0000256" key="2">
    <source>
        <dbReference type="SAM" id="Phobius"/>
    </source>
</evidence>
<comment type="caution">
    <text evidence="3">The sequence shown here is derived from an EMBL/GenBank/DDBJ whole genome shotgun (WGS) entry which is preliminary data.</text>
</comment>
<evidence type="ECO:0000256" key="1">
    <source>
        <dbReference type="SAM" id="MobiDB-lite"/>
    </source>
</evidence>